<evidence type="ECO:0000259" key="1">
    <source>
        <dbReference type="Pfam" id="PF06250"/>
    </source>
</evidence>
<dbReference type="InterPro" id="IPR011856">
    <property type="entry name" value="tRNA_endonuc-like_dom_sf"/>
</dbReference>
<dbReference type="InterPro" id="IPR053148">
    <property type="entry name" value="PD-DEXK-like_domain"/>
</dbReference>
<dbReference type="Pfam" id="PF17761">
    <property type="entry name" value="DUF1016_N"/>
    <property type="match status" value="1"/>
</dbReference>
<dbReference type="Gene3D" id="3.40.1350.10">
    <property type="match status" value="1"/>
</dbReference>
<proteinExistence type="predicted"/>
<dbReference type="InterPro" id="IPR041527">
    <property type="entry name" value="YhcG_N"/>
</dbReference>
<dbReference type="PANTHER" id="PTHR30547">
    <property type="entry name" value="UNCHARACTERIZED PROTEIN YHCG-RELATED"/>
    <property type="match status" value="1"/>
</dbReference>
<protein>
    <submittedName>
        <fullName evidence="3">PDDEXK nuclease domain-containing protein</fullName>
    </submittedName>
</protein>
<name>A0ABT7DZG4_9NEIS</name>
<evidence type="ECO:0000313" key="4">
    <source>
        <dbReference type="Proteomes" id="UP001172778"/>
    </source>
</evidence>
<evidence type="ECO:0000259" key="2">
    <source>
        <dbReference type="Pfam" id="PF17761"/>
    </source>
</evidence>
<dbReference type="EMBL" id="JARRAF010000019">
    <property type="protein sequence ID" value="MDK2125447.1"/>
    <property type="molecule type" value="Genomic_DNA"/>
</dbReference>
<sequence length="339" mass="39358">MVELRQMINSARQRAAVAVNAELTLLYWQVGQRIHLDILGGQRAGYGDEVVASLGKQLSAEYGRGWSARHLRLCIRFAQTYTDEKLVHTLCAKLTWSHLRLIAAIDDPTKREFYVELCQLEHWSVRQLQERMQSMLFERSAISKLPEATIRHELEVLRRDEPPSPALLLKDPYLLDFLGLNDRYLERDLEDAILREIELFLLELGAGFTFVARQKRVQIDNDDFYIDLLFYNRKLKRLVAIDLKIGEFRAEYKGQMELYLRWLAKYEQEADEQSPLGIILCAGKKREQIELLELDKSGIHVAEYLTVLPSRDTLQAKLHESIAAARQRLFPGNDPTVEY</sequence>
<keyword evidence="4" id="KW-1185">Reference proteome</keyword>
<organism evidence="3 4">
    <name type="scientific">Parachitinimonas caeni</name>
    <dbReference type="NCBI Taxonomy" id="3031301"/>
    <lineage>
        <taxon>Bacteria</taxon>
        <taxon>Pseudomonadati</taxon>
        <taxon>Pseudomonadota</taxon>
        <taxon>Betaproteobacteria</taxon>
        <taxon>Neisseriales</taxon>
        <taxon>Chitinibacteraceae</taxon>
        <taxon>Parachitinimonas</taxon>
    </lineage>
</organism>
<reference evidence="3" key="1">
    <citation type="submission" date="2023-03" db="EMBL/GenBank/DDBJ databases">
        <title>Chitinimonas shenzhenensis gen. nov., sp. nov., a novel member of family Burkholderiaceae isolated from activated sludge collected in Shen Zhen, China.</title>
        <authorList>
            <person name="Wang X."/>
        </authorList>
    </citation>
    <scope>NUCLEOTIDE SEQUENCE</scope>
    <source>
        <strain evidence="3">DQS-5</strain>
    </source>
</reference>
<gene>
    <name evidence="3" type="ORF">PZA18_15440</name>
</gene>
<dbReference type="Proteomes" id="UP001172778">
    <property type="component" value="Unassembled WGS sequence"/>
</dbReference>
<evidence type="ECO:0000313" key="3">
    <source>
        <dbReference type="EMBL" id="MDK2125447.1"/>
    </source>
</evidence>
<dbReference type="InterPro" id="IPR009362">
    <property type="entry name" value="YhcG_C"/>
</dbReference>
<dbReference type="PANTHER" id="PTHR30547:SF5">
    <property type="entry name" value="NUCLEASE YHCG-RELATED"/>
    <property type="match status" value="1"/>
</dbReference>
<feature type="domain" description="YhcG PDDEXK nuclease" evidence="1">
    <location>
        <begin position="168"/>
        <end position="318"/>
    </location>
</feature>
<accession>A0ABT7DZG4</accession>
<feature type="domain" description="YhcG N-terminal" evidence="2">
    <location>
        <begin position="3"/>
        <end position="139"/>
    </location>
</feature>
<comment type="caution">
    <text evidence="3">The sequence shown here is derived from an EMBL/GenBank/DDBJ whole genome shotgun (WGS) entry which is preliminary data.</text>
</comment>
<dbReference type="Pfam" id="PF06250">
    <property type="entry name" value="YhcG_C"/>
    <property type="match status" value="1"/>
</dbReference>